<evidence type="ECO:0000313" key="2">
    <source>
        <dbReference type="Proteomes" id="UP000691718"/>
    </source>
</evidence>
<keyword evidence="2" id="KW-1185">Reference proteome</keyword>
<accession>A0A8S3WYG4</accession>
<gene>
    <name evidence="1" type="ORF">PAPOLLO_LOCUS11917</name>
</gene>
<organism evidence="1 2">
    <name type="scientific">Parnassius apollo</name>
    <name type="common">Apollo butterfly</name>
    <name type="synonym">Papilio apollo</name>
    <dbReference type="NCBI Taxonomy" id="110799"/>
    <lineage>
        <taxon>Eukaryota</taxon>
        <taxon>Metazoa</taxon>
        <taxon>Ecdysozoa</taxon>
        <taxon>Arthropoda</taxon>
        <taxon>Hexapoda</taxon>
        <taxon>Insecta</taxon>
        <taxon>Pterygota</taxon>
        <taxon>Neoptera</taxon>
        <taxon>Endopterygota</taxon>
        <taxon>Lepidoptera</taxon>
        <taxon>Glossata</taxon>
        <taxon>Ditrysia</taxon>
        <taxon>Papilionoidea</taxon>
        <taxon>Papilionidae</taxon>
        <taxon>Parnassiinae</taxon>
        <taxon>Parnassini</taxon>
        <taxon>Parnassius</taxon>
        <taxon>Parnassius</taxon>
    </lineage>
</organism>
<reference evidence="1" key="1">
    <citation type="submission" date="2021-04" db="EMBL/GenBank/DDBJ databases">
        <authorList>
            <person name="Tunstrom K."/>
        </authorList>
    </citation>
    <scope>NUCLEOTIDE SEQUENCE</scope>
</reference>
<comment type="caution">
    <text evidence="1">The sequence shown here is derived from an EMBL/GenBank/DDBJ whole genome shotgun (WGS) entry which is preliminary data.</text>
</comment>
<protein>
    <submittedName>
        <fullName evidence="1">(apollo) hypothetical protein</fullName>
    </submittedName>
</protein>
<proteinExistence type="predicted"/>
<dbReference type="PANTHER" id="PTHR10773">
    <property type="entry name" value="DNA-DIRECTED RNA POLYMERASES I, II, AND III SUBUNIT RPABC2"/>
    <property type="match status" value="1"/>
</dbReference>
<dbReference type="PANTHER" id="PTHR10773:SF19">
    <property type="match status" value="1"/>
</dbReference>
<sequence length="100" mass="11834">MNENGDDVKKRVCRNMFINTLSIGEKTVRSWTLSDQPSTSLENEDHQAQIRRQKSNMVKNVEEFLNSLPKVESHYCQASSNKLYVEPLWSSLREMYRFYK</sequence>
<dbReference type="EMBL" id="CAJQZP010000863">
    <property type="protein sequence ID" value="CAG4990159.1"/>
    <property type="molecule type" value="Genomic_DNA"/>
</dbReference>
<name>A0A8S3WYG4_PARAO</name>
<dbReference type="AlphaFoldDB" id="A0A8S3WYG4"/>
<evidence type="ECO:0000313" key="1">
    <source>
        <dbReference type="EMBL" id="CAG4990159.1"/>
    </source>
</evidence>
<dbReference type="Proteomes" id="UP000691718">
    <property type="component" value="Unassembled WGS sequence"/>
</dbReference>
<dbReference type="OrthoDB" id="7367179at2759"/>